<dbReference type="InterPro" id="IPR051693">
    <property type="entry name" value="UPF0046_metallophosphoest"/>
</dbReference>
<keyword evidence="3" id="KW-1185">Reference proteome</keyword>
<name>A0AA40APX7_9PEZI</name>
<evidence type="ECO:0000313" key="3">
    <source>
        <dbReference type="Proteomes" id="UP001172102"/>
    </source>
</evidence>
<dbReference type="Proteomes" id="UP001172102">
    <property type="component" value="Unassembled WGS sequence"/>
</dbReference>
<reference evidence="2" key="1">
    <citation type="submission" date="2023-06" db="EMBL/GenBank/DDBJ databases">
        <title>Genome-scale phylogeny and comparative genomics of the fungal order Sordariales.</title>
        <authorList>
            <consortium name="Lawrence Berkeley National Laboratory"/>
            <person name="Hensen N."/>
            <person name="Bonometti L."/>
            <person name="Westerberg I."/>
            <person name="Brannstrom I.O."/>
            <person name="Guillou S."/>
            <person name="Cros-Aarteil S."/>
            <person name="Calhoun S."/>
            <person name="Haridas S."/>
            <person name="Kuo A."/>
            <person name="Mondo S."/>
            <person name="Pangilinan J."/>
            <person name="Riley R."/>
            <person name="Labutti K."/>
            <person name="Andreopoulos B."/>
            <person name="Lipzen A."/>
            <person name="Chen C."/>
            <person name="Yanf M."/>
            <person name="Daum C."/>
            <person name="Ng V."/>
            <person name="Clum A."/>
            <person name="Steindorff A."/>
            <person name="Ohm R."/>
            <person name="Martin F."/>
            <person name="Silar P."/>
            <person name="Natvig D."/>
            <person name="Lalanne C."/>
            <person name="Gautier V."/>
            <person name="Ament-Velasquez S.L."/>
            <person name="Kruys A."/>
            <person name="Hutchinson M.I."/>
            <person name="Powell A.J."/>
            <person name="Barry K."/>
            <person name="Miller A.N."/>
            <person name="Grigoriev I.V."/>
            <person name="Debuchy R."/>
            <person name="Gladieux P."/>
            <person name="Thoren M.H."/>
            <person name="Johannesson H."/>
        </authorList>
    </citation>
    <scope>NUCLEOTIDE SEQUENCE</scope>
    <source>
        <strain evidence="2">SMH4607-1</strain>
    </source>
</reference>
<dbReference type="CDD" id="cd07379">
    <property type="entry name" value="MPP_239FB"/>
    <property type="match status" value="1"/>
</dbReference>
<proteinExistence type="predicted"/>
<evidence type="ECO:0000313" key="2">
    <source>
        <dbReference type="EMBL" id="KAK0719858.1"/>
    </source>
</evidence>
<feature type="region of interest" description="Disordered" evidence="1">
    <location>
        <begin position="245"/>
        <end position="310"/>
    </location>
</feature>
<sequence length="349" mass="38264">MDTTSPSAPSTRRTRFVCISDTHSSTVKLPKGDVLIHAGDLTNQGSYSELSKAMQWLEKADLRPRLSLQYGPQFHNKVSQGFAKCISLLSSSSTVTYLCHGSTTIRLCNPSVPRTKFTVFGSPYSPRTGLWAFGYDRPDAATDTPDILITHTPPYTHRDCDPLTGVLLGCESLQRTLWRVRPRLHVCGHIHPGRGAERVRWNPSKPGNTITSCWEDPAPDSKSSKMSLTNLTARYGNQSLDYSERYEPHATGSHPISPTTPPGKFQPSGPNDRVERKSLSEASNPSSVTPAAGTELATNTSGPAADEGRMGRRETCIVNCAIMATNWPHERGKKLSKPIVVDLDLPVQR</sequence>
<dbReference type="PANTHER" id="PTHR12905">
    <property type="entry name" value="METALLOPHOSPHOESTERASE"/>
    <property type="match status" value="1"/>
</dbReference>
<gene>
    <name evidence="2" type="ORF">B0H67DRAFT_661610</name>
</gene>
<dbReference type="SUPFAM" id="SSF56300">
    <property type="entry name" value="Metallo-dependent phosphatases"/>
    <property type="match status" value="1"/>
</dbReference>
<feature type="compositionally biased region" description="Polar residues" evidence="1">
    <location>
        <begin position="280"/>
        <end position="289"/>
    </location>
</feature>
<protein>
    <submittedName>
        <fullName evidence="2">Metallo-dependent phosphatase-like protein</fullName>
    </submittedName>
</protein>
<dbReference type="Gene3D" id="3.60.21.10">
    <property type="match status" value="1"/>
</dbReference>
<dbReference type="EMBL" id="JAUKUA010000003">
    <property type="protein sequence ID" value="KAK0719858.1"/>
    <property type="molecule type" value="Genomic_DNA"/>
</dbReference>
<organism evidence="2 3">
    <name type="scientific">Lasiosphaeris hirsuta</name>
    <dbReference type="NCBI Taxonomy" id="260670"/>
    <lineage>
        <taxon>Eukaryota</taxon>
        <taxon>Fungi</taxon>
        <taxon>Dikarya</taxon>
        <taxon>Ascomycota</taxon>
        <taxon>Pezizomycotina</taxon>
        <taxon>Sordariomycetes</taxon>
        <taxon>Sordariomycetidae</taxon>
        <taxon>Sordariales</taxon>
        <taxon>Lasiosphaeriaceae</taxon>
        <taxon>Lasiosphaeris</taxon>
    </lineage>
</organism>
<comment type="caution">
    <text evidence="2">The sequence shown here is derived from an EMBL/GenBank/DDBJ whole genome shotgun (WGS) entry which is preliminary data.</text>
</comment>
<accession>A0AA40APX7</accession>
<evidence type="ECO:0000256" key="1">
    <source>
        <dbReference type="SAM" id="MobiDB-lite"/>
    </source>
</evidence>
<dbReference type="PANTHER" id="PTHR12905:SF16">
    <property type="entry name" value="SER_THR PROTEIN PHOSPHATASE FAMILY PROTEIN (AFU_ORTHOLOGUE AFUA_1G06000)"/>
    <property type="match status" value="1"/>
</dbReference>
<dbReference type="InterPro" id="IPR029052">
    <property type="entry name" value="Metallo-depent_PP-like"/>
</dbReference>
<dbReference type="AlphaFoldDB" id="A0AA40APX7"/>